<evidence type="ECO:0000256" key="3">
    <source>
        <dbReference type="SAM" id="MobiDB-lite"/>
    </source>
</evidence>
<dbReference type="EMBL" id="SMFZ01000002">
    <property type="protein sequence ID" value="TCK22120.1"/>
    <property type="molecule type" value="Genomic_DNA"/>
</dbReference>
<feature type="domain" description="N-acetyltransferase" evidence="4">
    <location>
        <begin position="32"/>
        <end position="177"/>
    </location>
</feature>
<sequence length="184" mass="20566">MSVSSCAHPSLDPPSGSVPPEVVARWVDYTDPLVRPMLVELDHEYGARYGHTLGDLDEETRRERERFAPPDGGLVLLLDDSGRPVSGGAFRRWDAVTAELKRIWTDLGYRRLGLARRVLVELEREIAARGYRRIHLTTGPLQPEAQNLYLAAGYTPLFDRALPPERVGKHPFEKTLPATTGRAS</sequence>
<dbReference type="PANTHER" id="PTHR43877">
    <property type="entry name" value="AMINOALKYLPHOSPHONATE N-ACETYLTRANSFERASE-RELATED-RELATED"/>
    <property type="match status" value="1"/>
</dbReference>
<feature type="region of interest" description="Disordered" evidence="3">
    <location>
        <begin position="165"/>
        <end position="184"/>
    </location>
</feature>
<dbReference type="InterPro" id="IPR000182">
    <property type="entry name" value="GNAT_dom"/>
</dbReference>
<evidence type="ECO:0000313" key="6">
    <source>
        <dbReference type="Proteomes" id="UP000295560"/>
    </source>
</evidence>
<dbReference type="RefSeq" id="WP_243653837.1">
    <property type="nucleotide sequence ID" value="NZ_SMFZ01000002.1"/>
</dbReference>
<evidence type="ECO:0000313" key="5">
    <source>
        <dbReference type="EMBL" id="TCK22120.1"/>
    </source>
</evidence>
<protein>
    <submittedName>
        <fullName evidence="5">Acetyltransferase (GNAT) family protein</fullName>
    </submittedName>
</protein>
<dbReference type="CDD" id="cd04301">
    <property type="entry name" value="NAT_SF"/>
    <property type="match status" value="1"/>
</dbReference>
<dbReference type="PANTHER" id="PTHR43877:SF2">
    <property type="entry name" value="AMINOALKYLPHOSPHONATE N-ACETYLTRANSFERASE-RELATED"/>
    <property type="match status" value="1"/>
</dbReference>
<evidence type="ECO:0000256" key="1">
    <source>
        <dbReference type="ARBA" id="ARBA00022679"/>
    </source>
</evidence>
<evidence type="ECO:0000256" key="2">
    <source>
        <dbReference type="ARBA" id="ARBA00023315"/>
    </source>
</evidence>
<reference evidence="5 6" key="1">
    <citation type="submission" date="2019-03" db="EMBL/GenBank/DDBJ databases">
        <title>Sequencing the genomes of 1000 actinobacteria strains.</title>
        <authorList>
            <person name="Klenk H.-P."/>
        </authorList>
    </citation>
    <scope>NUCLEOTIDE SEQUENCE [LARGE SCALE GENOMIC DNA]</scope>
    <source>
        <strain evidence="5 6">DSM 44969</strain>
    </source>
</reference>
<dbReference type="Gene3D" id="3.40.630.30">
    <property type="match status" value="1"/>
</dbReference>
<proteinExistence type="predicted"/>
<keyword evidence="2" id="KW-0012">Acyltransferase</keyword>
<keyword evidence="6" id="KW-1185">Reference proteome</keyword>
<name>A0A4R1HP08_PSEEN</name>
<organism evidence="5 6">
    <name type="scientific">Pseudonocardia endophytica</name>
    <dbReference type="NCBI Taxonomy" id="401976"/>
    <lineage>
        <taxon>Bacteria</taxon>
        <taxon>Bacillati</taxon>
        <taxon>Actinomycetota</taxon>
        <taxon>Actinomycetes</taxon>
        <taxon>Pseudonocardiales</taxon>
        <taxon>Pseudonocardiaceae</taxon>
        <taxon>Pseudonocardia</taxon>
    </lineage>
</organism>
<evidence type="ECO:0000259" key="4">
    <source>
        <dbReference type="PROSITE" id="PS51186"/>
    </source>
</evidence>
<dbReference type="SUPFAM" id="SSF55729">
    <property type="entry name" value="Acyl-CoA N-acyltransferases (Nat)"/>
    <property type="match status" value="1"/>
</dbReference>
<dbReference type="Proteomes" id="UP000295560">
    <property type="component" value="Unassembled WGS sequence"/>
</dbReference>
<keyword evidence="1 5" id="KW-0808">Transferase</keyword>
<dbReference type="Pfam" id="PF00583">
    <property type="entry name" value="Acetyltransf_1"/>
    <property type="match status" value="1"/>
</dbReference>
<dbReference type="AlphaFoldDB" id="A0A4R1HP08"/>
<dbReference type="GO" id="GO:0016747">
    <property type="term" value="F:acyltransferase activity, transferring groups other than amino-acyl groups"/>
    <property type="evidence" value="ECO:0007669"/>
    <property type="project" value="InterPro"/>
</dbReference>
<comment type="caution">
    <text evidence="5">The sequence shown here is derived from an EMBL/GenBank/DDBJ whole genome shotgun (WGS) entry which is preliminary data.</text>
</comment>
<gene>
    <name evidence="5" type="ORF">EV378_6119</name>
</gene>
<accession>A0A4R1HP08</accession>
<dbReference type="PROSITE" id="PS51186">
    <property type="entry name" value="GNAT"/>
    <property type="match status" value="1"/>
</dbReference>
<dbReference type="InterPro" id="IPR016181">
    <property type="entry name" value="Acyl_CoA_acyltransferase"/>
</dbReference>
<dbReference type="InterPro" id="IPR050832">
    <property type="entry name" value="Bact_Acetyltransf"/>
</dbReference>